<dbReference type="Pfam" id="PF02361">
    <property type="entry name" value="CbiQ"/>
    <property type="match status" value="1"/>
</dbReference>
<dbReference type="Proteomes" id="UP000298173">
    <property type="component" value="Unassembled WGS sequence"/>
</dbReference>
<reference evidence="7 8" key="1">
    <citation type="submission" date="2019-03" db="EMBL/GenBank/DDBJ databases">
        <title>Genomics of glacier-inhabiting Cryobacterium strains.</title>
        <authorList>
            <person name="Liu Q."/>
            <person name="Xin Y.-H."/>
        </authorList>
    </citation>
    <scope>NUCLEOTIDE SEQUENCE [LARGE SCALE GENOMIC DNA]</scope>
    <source>
        <strain evidence="7 8">HLT2-23</strain>
    </source>
</reference>
<feature type="transmembrane region" description="Helical" evidence="6">
    <location>
        <begin position="22"/>
        <end position="55"/>
    </location>
</feature>
<comment type="caution">
    <text evidence="7">The sequence shown here is derived from an EMBL/GenBank/DDBJ whole genome shotgun (WGS) entry which is preliminary data.</text>
</comment>
<feature type="transmembrane region" description="Helical" evidence="6">
    <location>
        <begin position="104"/>
        <end position="126"/>
    </location>
</feature>
<evidence type="ECO:0000256" key="2">
    <source>
        <dbReference type="ARBA" id="ARBA00022475"/>
    </source>
</evidence>
<gene>
    <name evidence="7" type="ORF">E3O06_16900</name>
</gene>
<keyword evidence="3 6" id="KW-0812">Transmembrane</keyword>
<dbReference type="PANTHER" id="PTHR34857">
    <property type="entry name" value="SLL0384 PROTEIN"/>
    <property type="match status" value="1"/>
</dbReference>
<dbReference type="EMBL" id="SOEY01000034">
    <property type="protein sequence ID" value="TFB68179.1"/>
    <property type="molecule type" value="Genomic_DNA"/>
</dbReference>
<dbReference type="RefSeq" id="WP_134504635.1">
    <property type="nucleotide sequence ID" value="NZ_SOEY01000034.1"/>
</dbReference>
<name>A0A4R8URH2_9MICO</name>
<evidence type="ECO:0000256" key="5">
    <source>
        <dbReference type="ARBA" id="ARBA00023136"/>
    </source>
</evidence>
<evidence type="ECO:0000313" key="8">
    <source>
        <dbReference type="Proteomes" id="UP000298173"/>
    </source>
</evidence>
<proteinExistence type="predicted"/>
<organism evidence="7 8">
    <name type="scientific">Cryobacterium glaciale</name>
    <dbReference type="NCBI Taxonomy" id="1259145"/>
    <lineage>
        <taxon>Bacteria</taxon>
        <taxon>Bacillati</taxon>
        <taxon>Actinomycetota</taxon>
        <taxon>Actinomycetes</taxon>
        <taxon>Micrococcales</taxon>
        <taxon>Microbacteriaceae</taxon>
        <taxon>Cryobacterium</taxon>
    </lineage>
</organism>
<dbReference type="CDD" id="cd16914">
    <property type="entry name" value="EcfT"/>
    <property type="match status" value="1"/>
</dbReference>
<keyword evidence="2" id="KW-1003">Cell membrane</keyword>
<accession>A0A4R8URH2</accession>
<dbReference type="PANTHER" id="PTHR34857:SF2">
    <property type="entry name" value="SLL0384 PROTEIN"/>
    <property type="match status" value="1"/>
</dbReference>
<dbReference type="GO" id="GO:0005886">
    <property type="term" value="C:plasma membrane"/>
    <property type="evidence" value="ECO:0007669"/>
    <property type="project" value="UniProtKB-ARBA"/>
</dbReference>
<feature type="transmembrane region" description="Helical" evidence="6">
    <location>
        <begin position="233"/>
        <end position="254"/>
    </location>
</feature>
<dbReference type="InterPro" id="IPR003339">
    <property type="entry name" value="ABC/ECF_trnsptr_transmembrane"/>
</dbReference>
<evidence type="ECO:0000256" key="6">
    <source>
        <dbReference type="SAM" id="Phobius"/>
    </source>
</evidence>
<dbReference type="InterPro" id="IPR051611">
    <property type="entry name" value="ECF_transporter_component"/>
</dbReference>
<keyword evidence="5 6" id="KW-0472">Membrane</keyword>
<keyword evidence="4 6" id="KW-1133">Transmembrane helix</keyword>
<evidence type="ECO:0000256" key="4">
    <source>
        <dbReference type="ARBA" id="ARBA00022989"/>
    </source>
</evidence>
<evidence type="ECO:0000256" key="1">
    <source>
        <dbReference type="ARBA" id="ARBA00004141"/>
    </source>
</evidence>
<dbReference type="AlphaFoldDB" id="A0A4R8URH2"/>
<comment type="subcellular location">
    <subcellularLocation>
        <location evidence="1">Membrane</location>
        <topology evidence="1">Multi-pass membrane protein</topology>
    </subcellularLocation>
</comment>
<sequence length="264" mass="27860">MSLLTPTIRPSVVARLNPVAKLAVALIVSCALLLSIDWVSAGVALLLEVGLLLWCGLSARQFWLRTAPVWIAAPMASITTVLYGEDSGALLWQFGFISVTEGSAQLGLAIGLRVLAIGLPGIVLLATTDPTDLADGLAQVVRLPARFVLGGLAGLRLVGMFIEDWHSLTLARRARGVGDGGGLRGAARRFFGPAFSLLVISVRRGSKLATAMEARGFGSDEPRTWARESRFRVADAVLVSIGFAITGIAIGVAVRAETWSFILA</sequence>
<evidence type="ECO:0000256" key="3">
    <source>
        <dbReference type="ARBA" id="ARBA00022692"/>
    </source>
</evidence>
<protein>
    <submittedName>
        <fullName evidence="7">Energy-coupling factor transporter transmembrane protein EcfT</fullName>
    </submittedName>
</protein>
<feature type="transmembrane region" description="Helical" evidence="6">
    <location>
        <begin position="62"/>
        <end position="84"/>
    </location>
</feature>
<dbReference type="OrthoDB" id="6400at2"/>
<evidence type="ECO:0000313" key="7">
    <source>
        <dbReference type="EMBL" id="TFB68179.1"/>
    </source>
</evidence>
<keyword evidence="8" id="KW-1185">Reference proteome</keyword>